<evidence type="ECO:0000313" key="7">
    <source>
        <dbReference type="EMBL" id="PFH62861.1"/>
    </source>
</evidence>
<evidence type="ECO:0000256" key="5">
    <source>
        <dbReference type="SAM" id="MobiDB-lite"/>
    </source>
</evidence>
<dbReference type="InterPro" id="IPR051415">
    <property type="entry name" value="LAAT-1"/>
</dbReference>
<dbReference type="PANTHER" id="PTHR16201:SF11">
    <property type="entry name" value="PQ-LOOP REPEAT-CONTAINING PROTEIN"/>
    <property type="match status" value="1"/>
</dbReference>
<proteinExistence type="predicted"/>
<feature type="compositionally biased region" description="Polar residues" evidence="5">
    <location>
        <begin position="352"/>
        <end position="364"/>
    </location>
</feature>
<dbReference type="AlphaFoldDB" id="A0A2A9PP83"/>
<keyword evidence="4 6" id="KW-0472">Membrane</keyword>
<evidence type="ECO:0000256" key="1">
    <source>
        <dbReference type="ARBA" id="ARBA00004141"/>
    </source>
</evidence>
<name>A0A2A9PP83_OPHUN</name>
<evidence type="ECO:0000313" key="8">
    <source>
        <dbReference type="Proteomes" id="UP000037136"/>
    </source>
</evidence>
<keyword evidence="3 6" id="KW-1133">Transmembrane helix</keyword>
<evidence type="ECO:0000256" key="4">
    <source>
        <dbReference type="ARBA" id="ARBA00023136"/>
    </source>
</evidence>
<sequence length="426" mass="46581">MESFEYRTIQYPGHPLVTCLDDETAASQPRRYSHRCIQPRLRPHHARIAARLAPARQSLAVSRRLSPSPPPATERHDHLLSPADAPAFLASSRLPKPGKPWAISGSWMAPGASGSGRRRIWSLSSPLSSSSDYSSRFANILTVPPSREAIGCCRELGAFDCAAGLLGVAQLGVQWLCFTLILILFLIFFRYREANVPQGELGGESPKWQTAVAVGLLCVLHGLIVVILTGVFAMALPSHLTAWANALGVMAALLAAVQYVPQIWMTYRLKHVGSLSIPMMCIQTPGGFLFAASLFARLGLAGWSTWVIYLLTATMQGVVLVLGVYYEMASRRQDGHPVDFVGGVPRSPLEHSPSSQRPAASRTYSEGWERGLPGPFTGHPERYAETEEDLDHMQEREARAIARENQPLLRPGGIGNPRRNYGSSRG</sequence>
<dbReference type="EMBL" id="LAZP02000015">
    <property type="protein sequence ID" value="PFH62861.1"/>
    <property type="molecule type" value="Genomic_DNA"/>
</dbReference>
<dbReference type="GO" id="GO:0016020">
    <property type="term" value="C:membrane"/>
    <property type="evidence" value="ECO:0007669"/>
    <property type="project" value="UniProtKB-SubCell"/>
</dbReference>
<dbReference type="SMART" id="SM00679">
    <property type="entry name" value="CTNS"/>
    <property type="match status" value="1"/>
</dbReference>
<reference evidence="7 8" key="1">
    <citation type="journal article" date="2015" name="BMC Genomics">
        <title>Gene expression during zombie ant biting behavior reflects the complexity underlying fungal parasitic behavioral manipulation.</title>
        <authorList>
            <person name="de Bekker C."/>
            <person name="Ohm R.A."/>
            <person name="Loreto R.G."/>
            <person name="Sebastian A."/>
            <person name="Albert I."/>
            <person name="Merrow M."/>
            <person name="Brachmann A."/>
            <person name="Hughes D.P."/>
        </authorList>
    </citation>
    <scope>NUCLEOTIDE SEQUENCE [LARGE SCALE GENOMIC DNA]</scope>
    <source>
        <strain evidence="7 8">SC16a</strain>
    </source>
</reference>
<comment type="subcellular location">
    <subcellularLocation>
        <location evidence="1">Membrane</location>
        <topology evidence="1">Multi-pass membrane protein</topology>
    </subcellularLocation>
</comment>
<dbReference type="InterPro" id="IPR006603">
    <property type="entry name" value="PQ-loop_rpt"/>
</dbReference>
<dbReference type="Proteomes" id="UP000037136">
    <property type="component" value="Unassembled WGS sequence"/>
</dbReference>
<keyword evidence="8" id="KW-1185">Reference proteome</keyword>
<feature type="compositionally biased region" description="Basic and acidic residues" evidence="5">
    <location>
        <begin position="379"/>
        <end position="402"/>
    </location>
</feature>
<keyword evidence="2 6" id="KW-0812">Transmembrane</keyword>
<evidence type="ECO:0008006" key="9">
    <source>
        <dbReference type="Google" id="ProtNLM"/>
    </source>
</evidence>
<comment type="caution">
    <text evidence="7">The sequence shown here is derived from an EMBL/GenBank/DDBJ whole genome shotgun (WGS) entry which is preliminary data.</text>
</comment>
<evidence type="ECO:0000256" key="3">
    <source>
        <dbReference type="ARBA" id="ARBA00022989"/>
    </source>
</evidence>
<gene>
    <name evidence="7" type="ORF">XA68_11417</name>
</gene>
<feature type="region of interest" description="Disordered" evidence="5">
    <location>
        <begin position="59"/>
        <end position="78"/>
    </location>
</feature>
<evidence type="ECO:0000256" key="2">
    <source>
        <dbReference type="ARBA" id="ARBA00022692"/>
    </source>
</evidence>
<feature type="transmembrane region" description="Helical" evidence="6">
    <location>
        <begin position="242"/>
        <end position="260"/>
    </location>
</feature>
<dbReference type="OrthoDB" id="19344at2759"/>
<accession>A0A2A9PP83</accession>
<protein>
    <recommendedName>
        <fullName evidence="9">PQ loop repeat protein</fullName>
    </recommendedName>
</protein>
<dbReference type="Gene3D" id="1.20.1280.290">
    <property type="match status" value="1"/>
</dbReference>
<feature type="transmembrane region" description="Helical" evidence="6">
    <location>
        <begin position="306"/>
        <end position="326"/>
    </location>
</feature>
<dbReference type="PANTHER" id="PTHR16201">
    <property type="entry name" value="SEVEN TRANSMEMBRANE PROTEIN 1-RELATED"/>
    <property type="match status" value="1"/>
</dbReference>
<dbReference type="Pfam" id="PF04193">
    <property type="entry name" value="PQ-loop"/>
    <property type="match status" value="1"/>
</dbReference>
<feature type="transmembrane region" description="Helical" evidence="6">
    <location>
        <begin position="162"/>
        <end position="189"/>
    </location>
</feature>
<feature type="transmembrane region" description="Helical" evidence="6">
    <location>
        <begin position="272"/>
        <end position="294"/>
    </location>
</feature>
<evidence type="ECO:0000256" key="6">
    <source>
        <dbReference type="SAM" id="Phobius"/>
    </source>
</evidence>
<feature type="transmembrane region" description="Helical" evidence="6">
    <location>
        <begin position="210"/>
        <end position="236"/>
    </location>
</feature>
<organism evidence="7 8">
    <name type="scientific">Ophiocordyceps unilateralis</name>
    <name type="common">Zombie-ant fungus</name>
    <name type="synonym">Torrubia unilateralis</name>
    <dbReference type="NCBI Taxonomy" id="268505"/>
    <lineage>
        <taxon>Eukaryota</taxon>
        <taxon>Fungi</taxon>
        <taxon>Dikarya</taxon>
        <taxon>Ascomycota</taxon>
        <taxon>Pezizomycotina</taxon>
        <taxon>Sordariomycetes</taxon>
        <taxon>Hypocreomycetidae</taxon>
        <taxon>Hypocreales</taxon>
        <taxon>Ophiocordycipitaceae</taxon>
        <taxon>Ophiocordyceps</taxon>
    </lineage>
</organism>
<reference evidence="7 8" key="2">
    <citation type="journal article" date="2017" name="Sci. Rep.">
        <title>Ant-infecting Ophiocordyceps genomes reveal a high diversity of potential behavioral manipulation genes and a possible major role for enterotoxins.</title>
        <authorList>
            <person name="de Bekker C."/>
            <person name="Ohm R.A."/>
            <person name="Evans H.C."/>
            <person name="Brachmann A."/>
            <person name="Hughes D.P."/>
        </authorList>
    </citation>
    <scope>NUCLEOTIDE SEQUENCE [LARGE SCALE GENOMIC DNA]</scope>
    <source>
        <strain evidence="7 8">SC16a</strain>
    </source>
</reference>
<feature type="region of interest" description="Disordered" evidence="5">
    <location>
        <begin position="339"/>
        <end position="426"/>
    </location>
</feature>